<sequence length="390" mass="43746">MGEDNGTQTPTDGAKWYELFSRGARDWLRHDEKVREAVRRHLPQAVAGGELISGGARTVRVPVRMLEHYRFRLRPAEERQGAGQGQAKPGDVFDDPTRPRTAGGKGPGGEDEGEVQLLLEFKIDDIVEWLWEEMRLPNLTPRSGPSEEQEWTRQGWDRRGARSRLDRRRSFKELVKRRGAPGAVPTFTDEDLRFRQLARRRRPAVRAVVFFLLDVSGSMSERDRQLAKSFFFWTVQGLRHEYRTLETVFVAHTTQAWEFTEPEFFQVSGTGGTVASSGLRKVSEILHERFDTQSLNVYFFYASDGDNAVSDTDEARSALAALAGEACFCGYVEVAAGLSRHLDTETGRLFADLSTDGASAGSCALADFDDVWSAIRQFFTAQDPARAEGG</sequence>
<feature type="region of interest" description="Disordered" evidence="1">
    <location>
        <begin position="75"/>
        <end position="112"/>
    </location>
</feature>
<dbReference type="InterPro" id="IPR036465">
    <property type="entry name" value="vWFA_dom_sf"/>
</dbReference>
<reference evidence="2" key="1">
    <citation type="submission" date="2013-08" db="EMBL/GenBank/DDBJ databases">
        <authorList>
            <person name="Mendez C."/>
            <person name="Richter M."/>
            <person name="Ferrer M."/>
            <person name="Sanchez J."/>
        </authorList>
    </citation>
    <scope>NUCLEOTIDE SEQUENCE</scope>
</reference>
<proteinExistence type="predicted"/>
<evidence type="ECO:0000256" key="1">
    <source>
        <dbReference type="SAM" id="MobiDB-lite"/>
    </source>
</evidence>
<dbReference type="AlphaFoldDB" id="T0ZBU3"/>
<accession>T0ZBU3</accession>
<reference evidence="2" key="2">
    <citation type="journal article" date="2014" name="ISME J.">
        <title>Microbial stratification in low pH oxic and suboxic macroscopic growths along an acid mine drainage.</title>
        <authorList>
            <person name="Mendez-Garcia C."/>
            <person name="Mesa V."/>
            <person name="Sprenger R.R."/>
            <person name="Richter M."/>
            <person name="Diez M.S."/>
            <person name="Solano J."/>
            <person name="Bargiela R."/>
            <person name="Golyshina O.V."/>
            <person name="Manteca A."/>
            <person name="Ramos J.L."/>
            <person name="Gallego J.R."/>
            <person name="Llorente I."/>
            <person name="Martins Dos Santos V.A."/>
            <person name="Jensen O.N."/>
            <person name="Pelaez A.I."/>
            <person name="Sanchez J."/>
            <person name="Ferrer M."/>
        </authorList>
    </citation>
    <scope>NUCLEOTIDE SEQUENCE</scope>
</reference>
<dbReference type="Pfam" id="PF04285">
    <property type="entry name" value="DUF444"/>
    <property type="match status" value="2"/>
</dbReference>
<dbReference type="PANTHER" id="PTHR30510:SF2">
    <property type="entry name" value="UPF0229 PROTEIN YEAH"/>
    <property type="match status" value="1"/>
</dbReference>
<dbReference type="SUPFAM" id="SSF53300">
    <property type="entry name" value="vWA-like"/>
    <property type="match status" value="1"/>
</dbReference>
<dbReference type="InterPro" id="IPR006698">
    <property type="entry name" value="UPF0229"/>
</dbReference>
<dbReference type="PANTHER" id="PTHR30510">
    <property type="entry name" value="UPF0229 PROTEIN YEAH"/>
    <property type="match status" value="1"/>
</dbReference>
<protein>
    <submittedName>
        <fullName evidence="2">Sporulation protein YhbH</fullName>
    </submittedName>
</protein>
<comment type="caution">
    <text evidence="2">The sequence shown here is derived from an EMBL/GenBank/DDBJ whole genome shotgun (WGS) entry which is preliminary data.</text>
</comment>
<dbReference type="EMBL" id="AUZX01010873">
    <property type="protein sequence ID" value="EQD45476.1"/>
    <property type="molecule type" value="Genomic_DNA"/>
</dbReference>
<name>T0ZBU3_9ZZZZ</name>
<evidence type="ECO:0000313" key="2">
    <source>
        <dbReference type="EMBL" id="EQD45476.1"/>
    </source>
</evidence>
<organism evidence="2">
    <name type="scientific">mine drainage metagenome</name>
    <dbReference type="NCBI Taxonomy" id="410659"/>
    <lineage>
        <taxon>unclassified sequences</taxon>
        <taxon>metagenomes</taxon>
        <taxon>ecological metagenomes</taxon>
    </lineage>
</organism>
<gene>
    <name evidence="2" type="ORF">B1A_14808</name>
</gene>